<accession>E9FZM6</accession>
<dbReference type="InParanoid" id="E9FZM6"/>
<dbReference type="SUPFAM" id="SSF52540">
    <property type="entry name" value="P-loop containing nucleoside triphosphate hydrolases"/>
    <property type="match status" value="1"/>
</dbReference>
<proteinExistence type="predicted"/>
<dbReference type="eggNOG" id="ENOG502SD1W">
    <property type="taxonomic scope" value="Eukaryota"/>
</dbReference>
<dbReference type="PhylomeDB" id="E9FZM6"/>
<dbReference type="OrthoDB" id="6745084at2759"/>
<evidence type="ECO:0000313" key="3">
    <source>
        <dbReference type="Proteomes" id="UP000000305"/>
    </source>
</evidence>
<dbReference type="Gene3D" id="3.40.50.300">
    <property type="entry name" value="P-loop containing nucleotide triphosphate hydrolases"/>
    <property type="match status" value="1"/>
</dbReference>
<organism evidence="2 3">
    <name type="scientific">Daphnia pulex</name>
    <name type="common">Water flea</name>
    <dbReference type="NCBI Taxonomy" id="6669"/>
    <lineage>
        <taxon>Eukaryota</taxon>
        <taxon>Metazoa</taxon>
        <taxon>Ecdysozoa</taxon>
        <taxon>Arthropoda</taxon>
        <taxon>Crustacea</taxon>
        <taxon>Branchiopoda</taxon>
        <taxon>Diplostraca</taxon>
        <taxon>Cladocera</taxon>
        <taxon>Anomopoda</taxon>
        <taxon>Daphniidae</taxon>
        <taxon>Daphnia</taxon>
    </lineage>
</organism>
<dbReference type="Proteomes" id="UP000000305">
    <property type="component" value="Unassembled WGS sequence"/>
</dbReference>
<dbReference type="InterPro" id="IPR027417">
    <property type="entry name" value="P-loop_NTPase"/>
</dbReference>
<dbReference type="PANTHER" id="PTHR24125:SF5">
    <property type="entry name" value="ANKYRIN REPEAT PROTEIN"/>
    <property type="match status" value="1"/>
</dbReference>
<evidence type="ECO:0000313" key="2">
    <source>
        <dbReference type="EMBL" id="EFX87241.1"/>
    </source>
</evidence>
<dbReference type="HOGENOM" id="CLU_002013_0_0_1"/>
<protein>
    <recommendedName>
        <fullName evidence="4">NACHT domain-containing protein</fullName>
    </recommendedName>
</protein>
<feature type="compositionally biased region" description="Acidic residues" evidence="1">
    <location>
        <begin position="2152"/>
        <end position="2168"/>
    </location>
</feature>
<evidence type="ECO:0008006" key="4">
    <source>
        <dbReference type="Google" id="ProtNLM"/>
    </source>
</evidence>
<dbReference type="PANTHER" id="PTHR24125">
    <property type="entry name" value="ANKYRIN REPEAT AND DEATH DOMAIN-CONTAINING PROTEIN"/>
    <property type="match status" value="1"/>
</dbReference>
<dbReference type="KEGG" id="dpx:DAPPUDRAFT_312606"/>
<reference evidence="2 3" key="1">
    <citation type="journal article" date="2011" name="Science">
        <title>The ecoresponsive genome of Daphnia pulex.</title>
        <authorList>
            <person name="Colbourne J.K."/>
            <person name="Pfrender M.E."/>
            <person name="Gilbert D."/>
            <person name="Thomas W.K."/>
            <person name="Tucker A."/>
            <person name="Oakley T.H."/>
            <person name="Tokishita S."/>
            <person name="Aerts A."/>
            <person name="Arnold G.J."/>
            <person name="Basu M.K."/>
            <person name="Bauer D.J."/>
            <person name="Caceres C.E."/>
            <person name="Carmel L."/>
            <person name="Casola C."/>
            <person name="Choi J.H."/>
            <person name="Detter J.C."/>
            <person name="Dong Q."/>
            <person name="Dusheyko S."/>
            <person name="Eads B.D."/>
            <person name="Frohlich T."/>
            <person name="Geiler-Samerotte K.A."/>
            <person name="Gerlach D."/>
            <person name="Hatcher P."/>
            <person name="Jogdeo S."/>
            <person name="Krijgsveld J."/>
            <person name="Kriventseva E.V."/>
            <person name="Kultz D."/>
            <person name="Laforsch C."/>
            <person name="Lindquist E."/>
            <person name="Lopez J."/>
            <person name="Manak J.R."/>
            <person name="Muller J."/>
            <person name="Pangilinan J."/>
            <person name="Patwardhan R.P."/>
            <person name="Pitluck S."/>
            <person name="Pritham E.J."/>
            <person name="Rechtsteiner A."/>
            <person name="Rho M."/>
            <person name="Rogozin I.B."/>
            <person name="Sakarya O."/>
            <person name="Salamov A."/>
            <person name="Schaack S."/>
            <person name="Shapiro H."/>
            <person name="Shiga Y."/>
            <person name="Skalitzky C."/>
            <person name="Smith Z."/>
            <person name="Souvorov A."/>
            <person name="Sung W."/>
            <person name="Tang Z."/>
            <person name="Tsuchiya D."/>
            <person name="Tu H."/>
            <person name="Vos H."/>
            <person name="Wang M."/>
            <person name="Wolf Y.I."/>
            <person name="Yamagata H."/>
            <person name="Yamada T."/>
            <person name="Ye Y."/>
            <person name="Shaw J.R."/>
            <person name="Andrews J."/>
            <person name="Crease T.J."/>
            <person name="Tang H."/>
            <person name="Lucas S.M."/>
            <person name="Robertson H.M."/>
            <person name="Bork P."/>
            <person name="Koonin E.V."/>
            <person name="Zdobnov E.M."/>
            <person name="Grigoriev I.V."/>
            <person name="Lynch M."/>
            <person name="Boore J.L."/>
        </authorList>
    </citation>
    <scope>NUCLEOTIDE SEQUENCE [LARGE SCALE GENOMIC DNA]</scope>
</reference>
<sequence length="2206" mass="255461">MSKRQNQNDSGDEPIGSAIKKAKTATENASTTEKSFASTGLKNTLHGTVFQLKLVILFLIRGINAGFQFRVGTEMPGMGGKFDDLIFKFKKSDQTSESYRFLQAKHKQDEKKKITAAHLLNDNDGDFSLPKYFRSYYRDIIKQNGEIPLESIQDCIICTNIGFDSDGELRKKGIKLIRLEDHDNILSFNKTSDKKIPIRYRLEKTEELRKIMAGWSDVHLLAKTMLDYVTDKKQLDQRVPIFKIYHVALIAEKLVDKKEAKLCPSFLEGDNSRFREILSELTFVHYLGKLKLKRGDKKTSSKKLTDFDETSLNKQLPKYPQSKPQTMELNFDMFEDFRDDLIDENIIKREEGTPKNVSFTSNFLHGLNLSPEGLELRGKLRSAVFIHYWKDLTIQLSKSFGGTASDESKSLNDCEKEIDDFLDKLVFAVHTPNEVELDDILKEEVSDRYSLNESDFQSDFFLRNVLDWFKEKDSKFMSSEEGMKILENGREKMESLRVTAISIHYQKQLKEVLEFNDKAIENMKEKLTQLLTADNRIGRIASPLPKRTAVKVIAALEKLRLSNTNDTKLQKYFWYDDSYLMTPASSLRKDRAKFKKALESKHSHHLLVVVCELDGPWTENEDELFEEPVKEGENMKGEEMQNKKIIIISQGGAEVEDKLNFGDLSDKSKRTLLEKQIDFQGTLKSVGDLIKKGGTTTDDFVKNCDAEQVIDFNSIEELLIEKGEIRIPTCSSARFEPEFYVERQMEHPWEKKIFGELATSMKCTTDELQRECIVHSQGNIEWFADGHRKKRIWEKMRNIVNENIRTARNCHLSNGVVVSEKKLTNKESRSGRVFIISDLAGTGKSTILSNYYEKIKRDNPDVWVIKIDLLDYSKELAEFNFSLVNDQSSAFAFFANIFAKDSCFTRSLLSHRFQTDGRIVVMLDGFDEIDGKLHEQVLHLIKAITLTKFNAIYITTRPHLMGKLQDEFFQFSYTFKNFSQEDQVDCLSKYWGSKLKMLQTTDGHIQLFGKSLVERLTTTLNDREKDFIGIPLQCRMLAECFESQLQDTIQKGLPIATLIKNISENDLNLTSLYSLLMKKKIKIYREEKFKANPYNHQADWIIENTMKTLETYLRKLAIKTIVFYATDVDVLLGQPSFQSKQEIWQENEDYTSGGVYFGFLDKNDRGEVKFVHRTYAEYFFAKYLYAGFLPENNKNCNHLLTSESVRKVIFSKILINDQYNGVRVLFNSMLNECVQPMGHLSPEIEKFLKILGVAIHDENSKIFMFMCDCLDLSLRKVKIRQLLSSNLSLYPAISMDFSATLTYRMYNKNSAVFERFMSYYDKDTEKGEVRCIMNEMLYLPLLYFNDYQLNKEETKKTMELVLSFLGRTREVLRQFSDPNFQNTTKGILKAFISKKYVKCNLKPLLELFSFVYSDDSLLANILVDAFPNHYDCILHENIESTLTILRDLGRNKVVEGLCRQILKMDIQIFKKIYQLKEENKTTEDILLPADIQSLLVRDSYRMTPLHRMVLYDDSETFDKILETVRNSYLSNETEAKKWGKEVLHNVIASEEEGVTPFYVAAACESENLCKQILNFLKEMLSEDELRKYLTETNGFLSNALWDAIKLEKLKMFRIILESVQKCLGQDYLIALMKDENERYSGGNIFNACHQLILFEIVVDVTANGEKGYEHLYELLFNYRESSKYDIFLGYQLQHLDDRNFQNMLSVNGLNAFVIKLLDLECPHGFDLVTKYMLEKFTAEQRTQLFKIIISEDSGTKSYFDKWFDAKIISHGNYFNDCDLRKILSNIYDNLGRSITEELLIRNNCEVFKSALIFRGENLVAMMLTFLTNNKDGTVQYLANIAPQLILEVTENCDPPTKERILRISNILNFVFNCVENCHLLQLVDVISNKYIYDDSLKRERSIWSNYLEKNRSSNLTTSVPKKVDNFLKCVLHNLGQNAVEKLVVEHEDGQVLTQFLMRTSDEQLVKVLLRHLSKEQREEVKFKLMKKAPATIKNLIETNCWSEAVNYCMNILHLEYVIKYADSVVLLELLEIITQTHKKPHPFNNETIMSVWSSYLLCDHNIDRLSLNVDKFLLCIANKLSQSKVKELVLHEYHDDEVPNSAIGHAVSNREKRLVDAMLAHLTEEDRDEVQRDHVDTTVEPDTESLTSNYSTDEEIASSSDSIDDNSDEAISNRKKAYTITQRQLWGDTIDAREIARLVFYDAISV</sequence>
<dbReference type="EMBL" id="GL732528">
    <property type="protein sequence ID" value="EFX87241.1"/>
    <property type="molecule type" value="Genomic_DNA"/>
</dbReference>
<gene>
    <name evidence="2" type="ORF">DAPPUDRAFT_312606</name>
</gene>
<name>E9FZM6_DAPPU</name>
<dbReference type="InterPro" id="IPR052457">
    <property type="entry name" value="Ankyrin-DD_containing_protein"/>
</dbReference>
<keyword evidence="3" id="KW-1185">Reference proteome</keyword>
<dbReference type="FunFam" id="3.40.50.300:FF:003868">
    <property type="entry name" value="Uncharacterized protein"/>
    <property type="match status" value="1"/>
</dbReference>
<evidence type="ECO:0000256" key="1">
    <source>
        <dbReference type="SAM" id="MobiDB-lite"/>
    </source>
</evidence>
<feature type="region of interest" description="Disordered" evidence="1">
    <location>
        <begin position="2140"/>
        <end position="2169"/>
    </location>
</feature>